<accession>A0A820DF13</accession>
<proteinExistence type="predicted"/>
<dbReference type="GO" id="GO:0043041">
    <property type="term" value="P:amino acid activation for nonribosomal peptide biosynthetic process"/>
    <property type="evidence" value="ECO:0007669"/>
    <property type="project" value="TreeGrafter"/>
</dbReference>
<dbReference type="SUPFAM" id="SSF47336">
    <property type="entry name" value="ACP-like"/>
    <property type="match status" value="1"/>
</dbReference>
<name>A0A820DF13_9BILA</name>
<feature type="non-terminal residue" evidence="2">
    <location>
        <position position="576"/>
    </location>
</feature>
<dbReference type="InterPro" id="IPR042099">
    <property type="entry name" value="ANL_N_sf"/>
</dbReference>
<dbReference type="Pfam" id="PF13193">
    <property type="entry name" value="AMP-binding_C"/>
    <property type="match status" value="1"/>
</dbReference>
<dbReference type="Pfam" id="PF00501">
    <property type="entry name" value="AMP-binding"/>
    <property type="match status" value="1"/>
</dbReference>
<dbReference type="GO" id="GO:0044550">
    <property type="term" value="P:secondary metabolite biosynthetic process"/>
    <property type="evidence" value="ECO:0007669"/>
    <property type="project" value="TreeGrafter"/>
</dbReference>
<dbReference type="Gene3D" id="1.10.1200.10">
    <property type="entry name" value="ACP-like"/>
    <property type="match status" value="1"/>
</dbReference>
<sequence>HNLNLNEFSCTINASLDLFNVETINTISQRLHSILKQFFTSVDDEINKSIYEISLTLPNERLLMQSMNNTQVSFSSPLTCIHHEFVYQVMKHPQKLAVELDEQSLTYAELLYYVQVLSLHLINNYAVVPGEIICQCVERSLSMVIGIMAIEMSGGVYCPLSPRDPQHRLHTLIEQTQCRIVLLHWLTKMKFIGDISYVDVEPILSNRFDESIVDINQLSNVTVTPENIAYIIFTSGSTGIPKAIQTRHRNFSNFVYSLHHTRALNEQDVVAQICAPTYDVHMMEIIGEPISMKLVHRLRNHIQNKCGIYNIYAPAETTVVSIYHCIEPISLETSIPLGRLFPNEQYKVLDMFFQSIAIEQEGELFIGGVGIFAGYLNRDDLTKKSLITIDNELFYRSGDLVKTDRKGYILYISRKDYQVKLRGQRIELGEIEQCILKIPSISPCIVIKWGDDHLVAYVQSSDIDEVQLRKHCQSHLPSHMTPSLFVILDKLPLNPNGKIDRKLLPPPNFSSKYLTNLDKLLLPMNENEVIIHHIWCDLLKQKQISTNTNIFTLGGHSLLIMQLFHRYKIEFCLETN</sequence>
<dbReference type="InterPro" id="IPR020845">
    <property type="entry name" value="AMP-binding_CS"/>
</dbReference>
<dbReference type="InterPro" id="IPR045851">
    <property type="entry name" value="AMP-bd_C_sf"/>
</dbReference>
<protein>
    <recommendedName>
        <fullName evidence="1">Carrier domain-containing protein</fullName>
    </recommendedName>
</protein>
<evidence type="ECO:0000313" key="3">
    <source>
        <dbReference type="Proteomes" id="UP000663868"/>
    </source>
</evidence>
<dbReference type="EMBL" id="CAJOBB010009624">
    <property type="protein sequence ID" value="CAF4231261.1"/>
    <property type="molecule type" value="Genomic_DNA"/>
</dbReference>
<dbReference type="PROSITE" id="PS00455">
    <property type="entry name" value="AMP_BINDING"/>
    <property type="match status" value="1"/>
</dbReference>
<organism evidence="2 3">
    <name type="scientific">Adineta steineri</name>
    <dbReference type="NCBI Taxonomy" id="433720"/>
    <lineage>
        <taxon>Eukaryota</taxon>
        <taxon>Metazoa</taxon>
        <taxon>Spiralia</taxon>
        <taxon>Gnathifera</taxon>
        <taxon>Rotifera</taxon>
        <taxon>Eurotatoria</taxon>
        <taxon>Bdelloidea</taxon>
        <taxon>Adinetida</taxon>
        <taxon>Adinetidae</taxon>
        <taxon>Adineta</taxon>
    </lineage>
</organism>
<dbReference type="AlphaFoldDB" id="A0A820DF13"/>
<dbReference type="Gene3D" id="3.40.50.12780">
    <property type="entry name" value="N-terminal domain of ligase-like"/>
    <property type="match status" value="1"/>
</dbReference>
<evidence type="ECO:0000259" key="1">
    <source>
        <dbReference type="PROSITE" id="PS50075"/>
    </source>
</evidence>
<dbReference type="GO" id="GO:0031177">
    <property type="term" value="F:phosphopantetheine binding"/>
    <property type="evidence" value="ECO:0007669"/>
    <property type="project" value="TreeGrafter"/>
</dbReference>
<dbReference type="InterPro" id="IPR009081">
    <property type="entry name" value="PP-bd_ACP"/>
</dbReference>
<comment type="caution">
    <text evidence="2">The sequence shown here is derived from an EMBL/GenBank/DDBJ whole genome shotgun (WGS) entry which is preliminary data.</text>
</comment>
<dbReference type="Gene3D" id="3.30.300.30">
    <property type="match status" value="1"/>
</dbReference>
<dbReference type="PANTHER" id="PTHR45527:SF1">
    <property type="entry name" value="FATTY ACID SYNTHASE"/>
    <property type="match status" value="1"/>
</dbReference>
<dbReference type="InterPro" id="IPR000873">
    <property type="entry name" value="AMP-dep_synth/lig_dom"/>
</dbReference>
<feature type="non-terminal residue" evidence="2">
    <location>
        <position position="1"/>
    </location>
</feature>
<dbReference type="Gene3D" id="3.40.50.980">
    <property type="match status" value="2"/>
</dbReference>
<feature type="domain" description="Carrier" evidence="1">
    <location>
        <begin position="522"/>
        <end position="576"/>
    </location>
</feature>
<dbReference type="GO" id="GO:0005737">
    <property type="term" value="C:cytoplasm"/>
    <property type="evidence" value="ECO:0007669"/>
    <property type="project" value="TreeGrafter"/>
</dbReference>
<reference evidence="2" key="1">
    <citation type="submission" date="2021-02" db="EMBL/GenBank/DDBJ databases">
        <authorList>
            <person name="Nowell W R."/>
        </authorList>
    </citation>
    <scope>NUCLEOTIDE SEQUENCE</scope>
</reference>
<dbReference type="PANTHER" id="PTHR45527">
    <property type="entry name" value="NONRIBOSOMAL PEPTIDE SYNTHETASE"/>
    <property type="match status" value="1"/>
</dbReference>
<dbReference type="InterPro" id="IPR025110">
    <property type="entry name" value="AMP-bd_C"/>
</dbReference>
<dbReference type="PROSITE" id="PS50075">
    <property type="entry name" value="CARRIER"/>
    <property type="match status" value="1"/>
</dbReference>
<dbReference type="InterPro" id="IPR036736">
    <property type="entry name" value="ACP-like_sf"/>
</dbReference>
<gene>
    <name evidence="2" type="ORF">KXQ929_LOCUS41746</name>
</gene>
<evidence type="ECO:0000313" key="2">
    <source>
        <dbReference type="EMBL" id="CAF4231261.1"/>
    </source>
</evidence>
<dbReference type="SUPFAM" id="SSF56801">
    <property type="entry name" value="Acetyl-CoA synthetase-like"/>
    <property type="match status" value="1"/>
</dbReference>
<dbReference type="Proteomes" id="UP000663868">
    <property type="component" value="Unassembled WGS sequence"/>
</dbReference>